<organism evidence="6 7">
    <name type="scientific">Simiduia aestuariiviva</name>
    <dbReference type="NCBI Taxonomy" id="1510459"/>
    <lineage>
        <taxon>Bacteria</taxon>
        <taxon>Pseudomonadati</taxon>
        <taxon>Pseudomonadota</taxon>
        <taxon>Gammaproteobacteria</taxon>
        <taxon>Cellvibrionales</taxon>
        <taxon>Cellvibrionaceae</taxon>
        <taxon>Simiduia</taxon>
    </lineage>
</organism>
<evidence type="ECO:0000259" key="5">
    <source>
        <dbReference type="Pfam" id="PF12945"/>
    </source>
</evidence>
<evidence type="ECO:0000256" key="3">
    <source>
        <dbReference type="ARBA" id="ARBA00023143"/>
    </source>
</evidence>
<accession>A0A839USG4</accession>
<dbReference type="Proteomes" id="UP000559987">
    <property type="component" value="Unassembled WGS sequence"/>
</dbReference>
<dbReference type="RefSeq" id="WP_183910881.1">
    <property type="nucleotide sequence ID" value="NZ_JACHXZ010000003.1"/>
</dbReference>
<keyword evidence="1" id="KW-0973">c-di-GMP</keyword>
<keyword evidence="2" id="KW-0547">Nucleotide-binding</keyword>
<evidence type="ECO:0000313" key="6">
    <source>
        <dbReference type="EMBL" id="MBB3169410.1"/>
    </source>
</evidence>
<dbReference type="Pfam" id="PF07238">
    <property type="entry name" value="PilZ"/>
    <property type="match status" value="1"/>
</dbReference>
<keyword evidence="7" id="KW-1185">Reference proteome</keyword>
<name>A0A839USG4_9GAMM</name>
<evidence type="ECO:0000259" key="4">
    <source>
        <dbReference type="Pfam" id="PF07238"/>
    </source>
</evidence>
<dbReference type="EMBL" id="JACHXZ010000003">
    <property type="protein sequence ID" value="MBB3169410.1"/>
    <property type="molecule type" value="Genomic_DNA"/>
</dbReference>
<proteinExistence type="predicted"/>
<dbReference type="SUPFAM" id="SSF141371">
    <property type="entry name" value="PilZ domain-like"/>
    <property type="match status" value="2"/>
</dbReference>
<dbReference type="GO" id="GO:0035438">
    <property type="term" value="F:cyclic-di-GMP binding"/>
    <property type="evidence" value="ECO:0007669"/>
    <property type="project" value="InterPro"/>
</dbReference>
<gene>
    <name evidence="6" type="ORF">FHS30_002618</name>
</gene>
<comment type="caution">
    <text evidence="6">The sequence shown here is derived from an EMBL/GenBank/DDBJ whole genome shotgun (WGS) entry which is preliminary data.</text>
</comment>
<dbReference type="Pfam" id="PF12945">
    <property type="entry name" value="PilZNR"/>
    <property type="match status" value="1"/>
</dbReference>
<evidence type="ECO:0000313" key="7">
    <source>
        <dbReference type="Proteomes" id="UP000559987"/>
    </source>
</evidence>
<dbReference type="AlphaFoldDB" id="A0A839USG4"/>
<dbReference type="InterPro" id="IPR012349">
    <property type="entry name" value="Split_barrel_FMN-bd"/>
</dbReference>
<keyword evidence="6" id="KW-0282">Flagellum</keyword>
<evidence type="ECO:0000256" key="1">
    <source>
        <dbReference type="ARBA" id="ARBA00022636"/>
    </source>
</evidence>
<dbReference type="InterPro" id="IPR009926">
    <property type="entry name" value="T3SS_YcgR_PilZN"/>
</dbReference>
<keyword evidence="3" id="KW-0975">Bacterial flagellum</keyword>
<feature type="domain" description="PilZ" evidence="4">
    <location>
        <begin position="104"/>
        <end position="213"/>
    </location>
</feature>
<dbReference type="Gene3D" id="2.30.110.10">
    <property type="entry name" value="Electron Transport, Fmn-binding Protein, Chain A"/>
    <property type="match status" value="1"/>
</dbReference>
<feature type="domain" description="Type III secretion system flagellar brake protein YcgR PilZN" evidence="5">
    <location>
        <begin position="11"/>
        <end position="93"/>
    </location>
</feature>
<keyword evidence="6" id="KW-0969">Cilium</keyword>
<sequence length="218" mass="23698">MKFEEFKLPFGYPLAIEGSSAGGEPFKYASKLVGCWPGEVVIISLPRAASASQLRSGQKLLIKIMAGNGVMAFASVVEQILPQPRPLIYLRYPTKLSFKEVRGATRVESRTPITVHATQGIATESANGFISDISLSGARIELSQSVGEVGTPVTINGDVAIAKLTGQLELPAVIRSRIERSTREEEAEYPAIYGIEFADMSDEQRLLLYAYVFSLLAK</sequence>
<dbReference type="Gene3D" id="2.40.10.220">
    <property type="entry name" value="predicted glycosyltransferase like domains"/>
    <property type="match status" value="1"/>
</dbReference>
<protein>
    <submittedName>
        <fullName evidence="6">C-di-GMP-binding flagellar brake protein YcgR</fullName>
    </submittedName>
</protein>
<evidence type="ECO:0000256" key="2">
    <source>
        <dbReference type="ARBA" id="ARBA00022741"/>
    </source>
</evidence>
<keyword evidence="6" id="KW-0966">Cell projection</keyword>
<reference evidence="6 7" key="1">
    <citation type="submission" date="2020-08" db="EMBL/GenBank/DDBJ databases">
        <title>Genomic Encyclopedia of Type Strains, Phase III (KMG-III): the genomes of soil and plant-associated and newly described type strains.</title>
        <authorList>
            <person name="Whitman W."/>
        </authorList>
    </citation>
    <scope>NUCLEOTIDE SEQUENCE [LARGE SCALE GENOMIC DNA]</scope>
    <source>
        <strain evidence="6 7">CECT 8571</strain>
    </source>
</reference>
<dbReference type="InterPro" id="IPR009875">
    <property type="entry name" value="PilZ_domain"/>
</dbReference>